<evidence type="ECO:0000256" key="2">
    <source>
        <dbReference type="ARBA" id="ARBA00022448"/>
    </source>
</evidence>
<evidence type="ECO:0000256" key="8">
    <source>
        <dbReference type="ARBA" id="ARBA00023077"/>
    </source>
</evidence>
<dbReference type="InterPro" id="IPR039426">
    <property type="entry name" value="TonB-dep_rcpt-like"/>
</dbReference>
<dbReference type="Pfam" id="PF00593">
    <property type="entry name" value="TonB_dep_Rec_b-barrel"/>
    <property type="match status" value="1"/>
</dbReference>
<keyword evidence="13" id="KW-0732">Signal</keyword>
<dbReference type="PANTHER" id="PTHR32552">
    <property type="entry name" value="FERRICHROME IRON RECEPTOR-RELATED"/>
    <property type="match status" value="1"/>
</dbReference>
<dbReference type="Pfam" id="PF07715">
    <property type="entry name" value="Plug"/>
    <property type="match status" value="1"/>
</dbReference>
<feature type="domain" description="TonB-dependent receptor plug" evidence="15">
    <location>
        <begin position="45"/>
        <end position="152"/>
    </location>
</feature>
<evidence type="ECO:0000313" key="17">
    <source>
        <dbReference type="Proteomes" id="UP000639859"/>
    </source>
</evidence>
<dbReference type="InterPro" id="IPR036942">
    <property type="entry name" value="Beta-barrel_TonB_sf"/>
</dbReference>
<accession>A0ABS0SW52</accession>
<proteinExistence type="inferred from homology"/>
<dbReference type="InterPro" id="IPR012910">
    <property type="entry name" value="Plug_dom"/>
</dbReference>
<evidence type="ECO:0000256" key="9">
    <source>
        <dbReference type="ARBA" id="ARBA00023136"/>
    </source>
</evidence>
<dbReference type="PANTHER" id="PTHR32552:SF81">
    <property type="entry name" value="TONB-DEPENDENT OUTER MEMBRANE RECEPTOR"/>
    <property type="match status" value="1"/>
</dbReference>
<evidence type="ECO:0000313" key="16">
    <source>
        <dbReference type="EMBL" id="MBI1682867.1"/>
    </source>
</evidence>
<comment type="subcellular location">
    <subcellularLocation>
        <location evidence="1 11">Cell outer membrane</location>
        <topology evidence="1 11">Multi-pass membrane protein</topology>
    </subcellularLocation>
</comment>
<evidence type="ECO:0000256" key="12">
    <source>
        <dbReference type="RuleBase" id="RU003357"/>
    </source>
</evidence>
<sequence>MRTMLFASAALAVVCFNAPAAFAQEGEAVQLDEVVITAQRRSENLQKTPLTVSAVTGDKLESQGIKTVVDLASQVPALQITSSGAGTAQVFLRGIGSTNTTEVGDPAVAYHIDGIYQARSSSLGALFYDVDRVEVLRGPQGTLYGRNATAGAINVITKKPVLGEYEGSGLLDVGNYAALTTSGMVNVPIGDTLAVRASFQQSRHDGYVKSIKNGSGTGGNDRYDQDDKSARLRVLWKPTDAFSLLVNADHLHQGGAGGGDGTYGTTRVTGDPWTCNCSTNLYRDNRFFSTSAEANWDLGFANLTYLVGYNYSELDRTGENASSGAPNYFWGEDHTWSHELRLGGDTGKLKWVVGLYRFTENNDVDFRVFLATNSYLSFIQPEVTAESIAVFGQTTYEVTDRLRVTGGLRYTEDQKGRTGGTYITNSSGAIVSTVVANIASAKWDATNWKLGADFDLTSTSMLYANIATGYKAGGYYDGVTDNVYAPEKITSYEAGVKNRFLDNRLQVNATAFLYDYRDFQVSALGTIGGQDATVTLNADKAKIYGLEFETNLAITEHDRIDATLGWLHAEYTDFVLPRGDSFSNNDANAAIAACYTANYSAAAPRSTDFSGCRMARTPEWSVNVGYQHIWEPSFGGTLTGRVQSHYESAKNLEYHGFAQNREGAFTKTDVSLTYASADDRWTLQGYVRNLEDDAVRTASSPNSTTGLASNGGGEFYAPPRTYGLRLGVTF</sequence>
<evidence type="ECO:0000256" key="5">
    <source>
        <dbReference type="ARBA" id="ARBA00022692"/>
    </source>
</evidence>
<dbReference type="RefSeq" id="WP_198574811.1">
    <property type="nucleotide sequence ID" value="NZ_JADWOX010000002.1"/>
</dbReference>
<keyword evidence="10 11" id="KW-0998">Cell outer membrane</keyword>
<evidence type="ECO:0000259" key="15">
    <source>
        <dbReference type="Pfam" id="PF07715"/>
    </source>
</evidence>
<evidence type="ECO:0000256" key="6">
    <source>
        <dbReference type="ARBA" id="ARBA00023004"/>
    </source>
</evidence>
<comment type="caution">
    <text evidence="16">The sequence shown here is derived from an EMBL/GenBank/DDBJ whole genome shotgun (WGS) entry which is preliminary data.</text>
</comment>
<dbReference type="SUPFAM" id="SSF56935">
    <property type="entry name" value="Porins"/>
    <property type="match status" value="1"/>
</dbReference>
<keyword evidence="8 12" id="KW-0798">TonB box</keyword>
<organism evidence="16 17">
    <name type="scientific">Caulobacter hibisci</name>
    <dbReference type="NCBI Taxonomy" id="2035993"/>
    <lineage>
        <taxon>Bacteria</taxon>
        <taxon>Pseudomonadati</taxon>
        <taxon>Pseudomonadota</taxon>
        <taxon>Alphaproteobacteria</taxon>
        <taxon>Caulobacterales</taxon>
        <taxon>Caulobacteraceae</taxon>
        <taxon>Caulobacter</taxon>
    </lineage>
</organism>
<dbReference type="InterPro" id="IPR000531">
    <property type="entry name" value="Beta-barrel_TonB"/>
</dbReference>
<dbReference type="PROSITE" id="PS52016">
    <property type="entry name" value="TONB_DEPENDENT_REC_3"/>
    <property type="match status" value="1"/>
</dbReference>
<evidence type="ECO:0000256" key="10">
    <source>
        <dbReference type="ARBA" id="ARBA00023237"/>
    </source>
</evidence>
<dbReference type="EMBL" id="JADWOX010000002">
    <property type="protein sequence ID" value="MBI1682867.1"/>
    <property type="molecule type" value="Genomic_DNA"/>
</dbReference>
<dbReference type="CDD" id="cd01347">
    <property type="entry name" value="ligand_gated_channel"/>
    <property type="match status" value="1"/>
</dbReference>
<keyword evidence="16" id="KW-0675">Receptor</keyword>
<name>A0ABS0SW52_9CAUL</name>
<evidence type="ECO:0000256" key="7">
    <source>
        <dbReference type="ARBA" id="ARBA00023065"/>
    </source>
</evidence>
<protein>
    <submittedName>
        <fullName evidence="16">TonB-dependent receptor</fullName>
    </submittedName>
</protein>
<dbReference type="Gene3D" id="2.40.170.20">
    <property type="entry name" value="TonB-dependent receptor, beta-barrel domain"/>
    <property type="match status" value="1"/>
</dbReference>
<keyword evidence="3 11" id="KW-1134">Transmembrane beta strand</keyword>
<keyword evidence="2 11" id="KW-0813">Transport</keyword>
<keyword evidence="5 11" id="KW-0812">Transmembrane</keyword>
<comment type="similarity">
    <text evidence="11 12">Belongs to the TonB-dependent receptor family.</text>
</comment>
<keyword evidence="4" id="KW-0410">Iron transport</keyword>
<feature type="chain" id="PRO_5047052223" evidence="13">
    <location>
        <begin position="24"/>
        <end position="730"/>
    </location>
</feature>
<reference evidence="16 17" key="1">
    <citation type="submission" date="2020-11" db="EMBL/GenBank/DDBJ databases">
        <title>genome sequence of strain KACC 18849.</title>
        <authorList>
            <person name="Gao J."/>
            <person name="Zhang X."/>
        </authorList>
    </citation>
    <scope>NUCLEOTIDE SEQUENCE [LARGE SCALE GENOMIC DNA]</scope>
    <source>
        <strain evidence="16 17">KACC 18849</strain>
    </source>
</reference>
<keyword evidence="9 11" id="KW-0472">Membrane</keyword>
<evidence type="ECO:0000259" key="14">
    <source>
        <dbReference type="Pfam" id="PF00593"/>
    </source>
</evidence>
<evidence type="ECO:0000256" key="4">
    <source>
        <dbReference type="ARBA" id="ARBA00022496"/>
    </source>
</evidence>
<keyword evidence="6" id="KW-0408">Iron</keyword>
<keyword evidence="7" id="KW-0406">Ion transport</keyword>
<feature type="domain" description="TonB-dependent receptor-like beta-barrel" evidence="14">
    <location>
        <begin position="260"/>
        <end position="690"/>
    </location>
</feature>
<gene>
    <name evidence="16" type="ORF">I4Q42_04205</name>
</gene>
<dbReference type="Proteomes" id="UP000639859">
    <property type="component" value="Unassembled WGS sequence"/>
</dbReference>
<feature type="signal peptide" evidence="13">
    <location>
        <begin position="1"/>
        <end position="23"/>
    </location>
</feature>
<evidence type="ECO:0000256" key="3">
    <source>
        <dbReference type="ARBA" id="ARBA00022452"/>
    </source>
</evidence>
<keyword evidence="17" id="KW-1185">Reference proteome</keyword>
<evidence type="ECO:0000256" key="13">
    <source>
        <dbReference type="SAM" id="SignalP"/>
    </source>
</evidence>
<evidence type="ECO:0000256" key="1">
    <source>
        <dbReference type="ARBA" id="ARBA00004571"/>
    </source>
</evidence>
<evidence type="ECO:0000256" key="11">
    <source>
        <dbReference type="PROSITE-ProRule" id="PRU01360"/>
    </source>
</evidence>